<dbReference type="KEGG" id="apln:108735283"/>
<feature type="transmembrane region" description="Helical" evidence="10">
    <location>
        <begin position="287"/>
        <end position="307"/>
    </location>
</feature>
<evidence type="ECO:0000256" key="7">
    <source>
        <dbReference type="ARBA" id="ARBA00023170"/>
    </source>
</evidence>
<dbReference type="RefSeq" id="XP_018322690.1">
    <property type="nucleotide sequence ID" value="XM_018467188.1"/>
</dbReference>
<feature type="transmembrane region" description="Helical" evidence="10">
    <location>
        <begin position="75"/>
        <end position="96"/>
    </location>
</feature>
<dbReference type="PRINTS" id="PR00237">
    <property type="entry name" value="GPCRRHODOPSN"/>
</dbReference>
<feature type="transmembrane region" description="Helical" evidence="10">
    <location>
        <begin position="116"/>
        <end position="138"/>
    </location>
</feature>
<dbReference type="Gene3D" id="1.20.1070.10">
    <property type="entry name" value="Rhodopsin 7-helix transmembrane proteins"/>
    <property type="match status" value="1"/>
</dbReference>
<evidence type="ECO:0000256" key="3">
    <source>
        <dbReference type="ARBA" id="ARBA00022692"/>
    </source>
</evidence>
<dbReference type="InParanoid" id="A0A1W4WRN8"/>
<dbReference type="PRINTS" id="PR01012">
    <property type="entry name" value="NRPEPTIDEYR"/>
</dbReference>
<protein>
    <submittedName>
        <fullName evidence="13">QRFP-like peptide receptor</fullName>
    </submittedName>
</protein>
<dbReference type="STRING" id="224129.A0A1W4WRN8"/>
<evidence type="ECO:0000256" key="2">
    <source>
        <dbReference type="ARBA" id="ARBA00010663"/>
    </source>
</evidence>
<feature type="transmembrane region" description="Helical" evidence="10">
    <location>
        <begin position="42"/>
        <end position="63"/>
    </location>
</feature>
<dbReference type="InterPro" id="IPR000276">
    <property type="entry name" value="GPCR_Rhodpsn"/>
</dbReference>
<dbReference type="Proteomes" id="UP000192223">
    <property type="component" value="Unplaced"/>
</dbReference>
<dbReference type="GO" id="GO:0005886">
    <property type="term" value="C:plasma membrane"/>
    <property type="evidence" value="ECO:0007669"/>
    <property type="project" value="TreeGrafter"/>
</dbReference>
<evidence type="ECO:0000256" key="9">
    <source>
        <dbReference type="RuleBase" id="RU000688"/>
    </source>
</evidence>
<keyword evidence="8 9" id="KW-0807">Transducer</keyword>
<proteinExistence type="inferred from homology"/>
<evidence type="ECO:0000256" key="8">
    <source>
        <dbReference type="ARBA" id="ARBA00023224"/>
    </source>
</evidence>
<evidence type="ECO:0000313" key="13">
    <source>
        <dbReference type="RefSeq" id="XP_018322690.1"/>
    </source>
</evidence>
<dbReference type="PROSITE" id="PS00237">
    <property type="entry name" value="G_PROTEIN_RECEP_F1_1"/>
    <property type="match status" value="1"/>
</dbReference>
<keyword evidence="5 9" id="KW-0297">G-protein coupled receptor</keyword>
<keyword evidence="4 10" id="KW-1133">Transmembrane helix</keyword>
<name>A0A1W4WRN8_AGRPL</name>
<organism evidence="12 13">
    <name type="scientific">Agrilus planipennis</name>
    <name type="common">Emerald ash borer</name>
    <name type="synonym">Agrilus marcopoli</name>
    <dbReference type="NCBI Taxonomy" id="224129"/>
    <lineage>
        <taxon>Eukaryota</taxon>
        <taxon>Metazoa</taxon>
        <taxon>Ecdysozoa</taxon>
        <taxon>Arthropoda</taxon>
        <taxon>Hexapoda</taxon>
        <taxon>Insecta</taxon>
        <taxon>Pterygota</taxon>
        <taxon>Neoptera</taxon>
        <taxon>Endopterygota</taxon>
        <taxon>Coleoptera</taxon>
        <taxon>Polyphaga</taxon>
        <taxon>Elateriformia</taxon>
        <taxon>Buprestoidea</taxon>
        <taxon>Buprestidae</taxon>
        <taxon>Agrilinae</taxon>
        <taxon>Agrilus</taxon>
    </lineage>
</organism>
<evidence type="ECO:0000313" key="12">
    <source>
        <dbReference type="Proteomes" id="UP000192223"/>
    </source>
</evidence>
<dbReference type="SUPFAM" id="SSF81321">
    <property type="entry name" value="Family A G protein-coupled receptor-like"/>
    <property type="match status" value="1"/>
</dbReference>
<evidence type="ECO:0000256" key="6">
    <source>
        <dbReference type="ARBA" id="ARBA00023136"/>
    </source>
</evidence>
<dbReference type="Pfam" id="PF00001">
    <property type="entry name" value="7tm_1"/>
    <property type="match status" value="1"/>
</dbReference>
<dbReference type="OrthoDB" id="2132067at2759"/>
<reference evidence="13" key="1">
    <citation type="submission" date="2025-08" db="UniProtKB">
        <authorList>
            <consortium name="RefSeq"/>
        </authorList>
    </citation>
    <scope>IDENTIFICATION</scope>
    <source>
        <tissue evidence="13">Entire body</tissue>
    </source>
</reference>
<comment type="subcellular location">
    <subcellularLocation>
        <location evidence="1">Membrane</location>
        <topology evidence="1">Multi-pass membrane protein</topology>
    </subcellularLocation>
</comment>
<keyword evidence="12" id="KW-1185">Reference proteome</keyword>
<feature type="transmembrane region" description="Helical" evidence="10">
    <location>
        <begin position="158"/>
        <end position="180"/>
    </location>
</feature>
<evidence type="ECO:0000256" key="5">
    <source>
        <dbReference type="ARBA" id="ARBA00023040"/>
    </source>
</evidence>
<feature type="domain" description="G-protein coupled receptors family 1 profile" evidence="11">
    <location>
        <begin position="55"/>
        <end position="347"/>
    </location>
</feature>
<accession>A0A1W4WRN8</accession>
<evidence type="ECO:0000256" key="1">
    <source>
        <dbReference type="ARBA" id="ARBA00004141"/>
    </source>
</evidence>
<sequence>MIWLSLSTVLYEVNEYEYEEDYEYNFSESHSTFYWEELLPTVLVYGVTLLLGLTGNSLIVFTTYRYRRMQSSTNVLLASLASADLLLIIFCIPVKVAKLFSYTWAMGAFLCKTVHYMQNVSTICSVLTLTAISIERYYAIVHPMKAKYICTISQAKKIIILTWMVSFLLGLPILFVQIQMPVGDKNKAYWCVRNWDNISLWRFNEIYILLLVFICPSIIMSFAYSFICWEVWRVMERRSIMTSRDALSSKHSTHCKQLESFHLTESSKRSEYKIRAYRDDTRMVKQVIYMLVTVVVLFIVCWGPVLIDNVLTAYGQLPIQRTGNLKYMATAFHLMAYFNSCINPIIYGFMSKNFRESFQLALCCKLEPRSTKIRSSRMVSSFHRISRSGSQTRTTSLR</sequence>
<keyword evidence="3 9" id="KW-0812">Transmembrane</keyword>
<evidence type="ECO:0000259" key="11">
    <source>
        <dbReference type="PROSITE" id="PS50262"/>
    </source>
</evidence>
<keyword evidence="6 10" id="KW-0472">Membrane</keyword>
<dbReference type="CDD" id="cd15001">
    <property type="entry name" value="7tmA_GPRnna14-like"/>
    <property type="match status" value="1"/>
</dbReference>
<evidence type="ECO:0000256" key="10">
    <source>
        <dbReference type="SAM" id="Phobius"/>
    </source>
</evidence>
<evidence type="ECO:0000256" key="4">
    <source>
        <dbReference type="ARBA" id="ARBA00022989"/>
    </source>
</evidence>
<dbReference type="GO" id="GO:0004983">
    <property type="term" value="F:neuropeptide Y receptor activity"/>
    <property type="evidence" value="ECO:0007669"/>
    <property type="project" value="InterPro"/>
</dbReference>
<dbReference type="InterPro" id="IPR017452">
    <property type="entry name" value="GPCR_Rhodpsn_7TM"/>
</dbReference>
<dbReference type="AlphaFoldDB" id="A0A1W4WRN8"/>
<dbReference type="FunFam" id="1.20.1070.10:FF:000511">
    <property type="entry name" value="Putative neuropeptide G protein-coupled receptor"/>
    <property type="match status" value="1"/>
</dbReference>
<keyword evidence="7 9" id="KW-0675">Receptor</keyword>
<dbReference type="PANTHER" id="PTHR24243:SF224">
    <property type="entry name" value="G-PROTEIN COUPLED RECEPTOR 19-RELATED"/>
    <property type="match status" value="1"/>
</dbReference>
<feature type="transmembrane region" description="Helical" evidence="10">
    <location>
        <begin position="327"/>
        <end position="350"/>
    </location>
</feature>
<dbReference type="GeneID" id="108735283"/>
<dbReference type="InterPro" id="IPR000611">
    <property type="entry name" value="NPY_rcpt"/>
</dbReference>
<dbReference type="PANTHER" id="PTHR24243">
    <property type="entry name" value="G-PROTEIN COUPLED RECEPTOR"/>
    <property type="match status" value="1"/>
</dbReference>
<dbReference type="PROSITE" id="PS50262">
    <property type="entry name" value="G_PROTEIN_RECEP_F1_2"/>
    <property type="match status" value="1"/>
</dbReference>
<feature type="transmembrane region" description="Helical" evidence="10">
    <location>
        <begin position="206"/>
        <end position="232"/>
    </location>
</feature>
<comment type="similarity">
    <text evidence="2 9">Belongs to the G-protein coupled receptor 1 family.</text>
</comment>
<gene>
    <name evidence="13" type="primary">LOC108735283</name>
</gene>